<proteinExistence type="predicted"/>
<dbReference type="SUPFAM" id="SSF54909">
    <property type="entry name" value="Dimeric alpha+beta barrel"/>
    <property type="match status" value="1"/>
</dbReference>
<reference evidence="1 2" key="1">
    <citation type="submission" date="2019-10" db="EMBL/GenBank/DDBJ databases">
        <title>Whole genome shotgun sequence of Acrocarpospora corrugata NBRC 13972.</title>
        <authorList>
            <person name="Ichikawa N."/>
            <person name="Kimura A."/>
            <person name="Kitahashi Y."/>
            <person name="Komaki H."/>
            <person name="Oguchi A."/>
        </authorList>
    </citation>
    <scope>NUCLEOTIDE SEQUENCE [LARGE SCALE GENOMIC DNA]</scope>
    <source>
        <strain evidence="1 2">NBRC 13972</strain>
    </source>
</reference>
<evidence type="ECO:0008006" key="3">
    <source>
        <dbReference type="Google" id="ProtNLM"/>
    </source>
</evidence>
<sequence length="115" mass="11842">MAQYAVLVFEPHGGSADPGPEVIQAYEDLPERIAAQGGRIVAGLAMKPVDHATTIRGGEIVRGPFAEGGATSLAAVFVVEANDLAHAVALAKLTPVTRGGVEVRPLLAFEIIQSG</sequence>
<protein>
    <recommendedName>
        <fullName evidence="3">YCII-related domain-containing protein</fullName>
    </recommendedName>
</protein>
<accession>A0A5M3VUR6</accession>
<dbReference type="RefSeq" id="WP_155334570.1">
    <property type="nucleotide sequence ID" value="NZ_BAAABN010000006.1"/>
</dbReference>
<dbReference type="InterPro" id="IPR011008">
    <property type="entry name" value="Dimeric_a/b-barrel"/>
</dbReference>
<dbReference type="OrthoDB" id="668782at2"/>
<name>A0A5M3VUR6_9ACTN</name>
<dbReference type="AlphaFoldDB" id="A0A5M3VUR6"/>
<dbReference type="Proteomes" id="UP000334990">
    <property type="component" value="Unassembled WGS sequence"/>
</dbReference>
<dbReference type="Gene3D" id="3.30.70.1060">
    <property type="entry name" value="Dimeric alpha+beta barrel"/>
    <property type="match status" value="1"/>
</dbReference>
<evidence type="ECO:0000313" key="1">
    <source>
        <dbReference type="EMBL" id="GER98117.1"/>
    </source>
</evidence>
<gene>
    <name evidence="1" type="ORF">Acor_01790</name>
</gene>
<dbReference type="EMBL" id="BLAD01000035">
    <property type="protein sequence ID" value="GER98117.1"/>
    <property type="molecule type" value="Genomic_DNA"/>
</dbReference>
<evidence type="ECO:0000313" key="2">
    <source>
        <dbReference type="Proteomes" id="UP000334990"/>
    </source>
</evidence>
<comment type="caution">
    <text evidence="1">The sequence shown here is derived from an EMBL/GenBank/DDBJ whole genome shotgun (WGS) entry which is preliminary data.</text>
</comment>
<keyword evidence="2" id="KW-1185">Reference proteome</keyword>
<organism evidence="1 2">
    <name type="scientific">Acrocarpospora corrugata</name>
    <dbReference type="NCBI Taxonomy" id="35763"/>
    <lineage>
        <taxon>Bacteria</taxon>
        <taxon>Bacillati</taxon>
        <taxon>Actinomycetota</taxon>
        <taxon>Actinomycetes</taxon>
        <taxon>Streptosporangiales</taxon>
        <taxon>Streptosporangiaceae</taxon>
        <taxon>Acrocarpospora</taxon>
    </lineage>
</organism>